<dbReference type="CDD" id="cd17536">
    <property type="entry name" value="REC_YesN-like"/>
    <property type="match status" value="1"/>
</dbReference>
<organism evidence="9 10">
    <name type="scientific">Lachnoclostridium phytofermentans (strain ATCC 700394 / DSM 18823 / ISDg)</name>
    <name type="common">Clostridium phytofermentans</name>
    <dbReference type="NCBI Taxonomy" id="357809"/>
    <lineage>
        <taxon>Bacteria</taxon>
        <taxon>Bacillati</taxon>
        <taxon>Bacillota</taxon>
        <taxon>Clostridia</taxon>
        <taxon>Lachnospirales</taxon>
        <taxon>Lachnospiraceae</taxon>
    </lineage>
</organism>
<dbReference type="STRING" id="357809.Cphy_0525"/>
<feature type="modified residue" description="4-aspartylphosphate" evidence="6">
    <location>
        <position position="55"/>
    </location>
</feature>
<dbReference type="OrthoDB" id="9794370at2"/>
<dbReference type="GO" id="GO:0003700">
    <property type="term" value="F:DNA-binding transcription factor activity"/>
    <property type="evidence" value="ECO:0007669"/>
    <property type="project" value="InterPro"/>
</dbReference>
<dbReference type="PROSITE" id="PS01124">
    <property type="entry name" value="HTH_ARAC_FAMILY_2"/>
    <property type="match status" value="1"/>
</dbReference>
<evidence type="ECO:0000313" key="9">
    <source>
        <dbReference type="EMBL" id="ABX40912.1"/>
    </source>
</evidence>
<dbReference type="PROSITE" id="PS00041">
    <property type="entry name" value="HTH_ARAC_FAMILY_1"/>
    <property type="match status" value="1"/>
</dbReference>
<keyword evidence="4" id="KW-0804">Transcription</keyword>
<keyword evidence="10" id="KW-1185">Reference proteome</keyword>
<evidence type="ECO:0000256" key="3">
    <source>
        <dbReference type="ARBA" id="ARBA00023125"/>
    </source>
</evidence>
<evidence type="ECO:0000256" key="6">
    <source>
        <dbReference type="PROSITE-ProRule" id="PRU00169"/>
    </source>
</evidence>
<dbReference type="GO" id="GO:0043565">
    <property type="term" value="F:sequence-specific DNA binding"/>
    <property type="evidence" value="ECO:0007669"/>
    <property type="project" value="InterPro"/>
</dbReference>
<evidence type="ECO:0000256" key="1">
    <source>
        <dbReference type="ARBA" id="ARBA00018672"/>
    </source>
</evidence>
<dbReference type="EMBL" id="CP000885">
    <property type="protein sequence ID" value="ABX40912.1"/>
    <property type="molecule type" value="Genomic_DNA"/>
</dbReference>
<evidence type="ECO:0000259" key="8">
    <source>
        <dbReference type="PROSITE" id="PS50110"/>
    </source>
</evidence>
<evidence type="ECO:0000256" key="4">
    <source>
        <dbReference type="ARBA" id="ARBA00023163"/>
    </source>
</evidence>
<proteinExistence type="predicted"/>
<dbReference type="InterPro" id="IPR018060">
    <property type="entry name" value="HTH_AraC"/>
</dbReference>
<dbReference type="AlphaFoldDB" id="A9KI78"/>
<dbReference type="Pfam" id="PF00072">
    <property type="entry name" value="Response_reg"/>
    <property type="match status" value="1"/>
</dbReference>
<dbReference type="Gene3D" id="3.40.50.2300">
    <property type="match status" value="1"/>
</dbReference>
<dbReference type="PRINTS" id="PR00032">
    <property type="entry name" value="HTHARAC"/>
</dbReference>
<dbReference type="HOGENOM" id="CLU_000445_5_0_9"/>
<dbReference type="SUPFAM" id="SSF46689">
    <property type="entry name" value="Homeodomain-like"/>
    <property type="match status" value="2"/>
</dbReference>
<dbReference type="InterPro" id="IPR011006">
    <property type="entry name" value="CheY-like_superfamily"/>
</dbReference>
<dbReference type="InterPro" id="IPR018062">
    <property type="entry name" value="HTH_AraC-typ_CS"/>
</dbReference>
<feature type="domain" description="Response regulatory" evidence="8">
    <location>
        <begin position="3"/>
        <end position="120"/>
    </location>
</feature>
<dbReference type="InterPro" id="IPR020449">
    <property type="entry name" value="Tscrpt_reg_AraC-type_HTH"/>
</dbReference>
<evidence type="ECO:0000313" key="10">
    <source>
        <dbReference type="Proteomes" id="UP000000370"/>
    </source>
</evidence>
<dbReference type="GO" id="GO:0000160">
    <property type="term" value="P:phosphorelay signal transduction system"/>
    <property type="evidence" value="ECO:0007669"/>
    <property type="project" value="InterPro"/>
</dbReference>
<sequence>MIRTIIVEDDIEMLNGLLHIIAWEDYGYLIVGKAENGAEALNIVKEKSPDLIITDITMPKMNGLDLIKSAKEFKSGIKSIIISCNEDFNYAREAIKLEADDYILKHTLTKESLINTLEQFRRKFVEERQQQTSFEDAIHKLKANKFILLEQFFSDISEGILARDQEILHQAKKMNVKLPEKNMRIISLYIDNLESVITDHPIKEYSLLKFAFLNVMEETIDNRDGIILFPYNRGAFGILYDDTLISTNTVQQLIKKLISNATSFLRLPLSACFSNVFHSVKDIGKILRQNEVLRSYYFYSGSLQIITEPPLDAYPIADLYQTYGADFKYLLSLQNKIRLKKYTEDLFSRLESTKYDSNSVKQLLRRLEIDMRLFLEKYQINLCTFSLDGDTFDHFKKIFFDMIDCMFEQLSKPENKSSRPEIKKVLAYISTHIGEEITCDNMSSYINMNSNYFSRLFKNEMGVSFSEYLLNKRIHIATELLKNSDCPIHEISRIVGFESPSYFHRAYKKVTGITPGDAREPK</sequence>
<feature type="domain" description="HTH araC/xylS-type" evidence="7">
    <location>
        <begin position="423"/>
        <end position="521"/>
    </location>
</feature>
<dbReference type="PROSITE" id="PS50110">
    <property type="entry name" value="RESPONSE_REGULATORY"/>
    <property type="match status" value="1"/>
</dbReference>
<evidence type="ECO:0000256" key="5">
    <source>
        <dbReference type="ARBA" id="ARBA00024867"/>
    </source>
</evidence>
<dbReference type="Gene3D" id="1.10.10.60">
    <property type="entry name" value="Homeodomain-like"/>
    <property type="match status" value="2"/>
</dbReference>
<dbReference type="InterPro" id="IPR009057">
    <property type="entry name" value="Homeodomain-like_sf"/>
</dbReference>
<protein>
    <recommendedName>
        <fullName evidence="1">Stage 0 sporulation protein A homolog</fullName>
    </recommendedName>
</protein>
<gene>
    <name evidence="9" type="ordered locus">Cphy_0525</name>
</gene>
<dbReference type="PANTHER" id="PTHR43280:SF10">
    <property type="entry name" value="REGULATORY PROTEIN POCR"/>
    <property type="match status" value="1"/>
</dbReference>
<dbReference type="SMART" id="SM00342">
    <property type="entry name" value="HTH_ARAC"/>
    <property type="match status" value="1"/>
</dbReference>
<dbReference type="KEGG" id="cpy:Cphy_0525"/>
<evidence type="ECO:0000259" key="7">
    <source>
        <dbReference type="PROSITE" id="PS01124"/>
    </source>
</evidence>
<dbReference type="InterPro" id="IPR001789">
    <property type="entry name" value="Sig_transdc_resp-reg_receiver"/>
</dbReference>
<reference evidence="10" key="1">
    <citation type="submission" date="2007-11" db="EMBL/GenBank/DDBJ databases">
        <title>Complete genome sequence of Clostridium phytofermentans ISDg.</title>
        <authorList>
            <person name="Leschine S.B."/>
            <person name="Warnick T.A."/>
            <person name="Blanchard J.L."/>
            <person name="Schnell D.J."/>
            <person name="Petit E.L."/>
            <person name="LaTouf W.G."/>
            <person name="Copeland A."/>
            <person name="Lucas S."/>
            <person name="Lapidus A."/>
            <person name="Barry K."/>
            <person name="Glavina del Rio T."/>
            <person name="Dalin E."/>
            <person name="Tice H."/>
            <person name="Pitluck S."/>
            <person name="Kiss H."/>
            <person name="Brettin T."/>
            <person name="Bruce D."/>
            <person name="Detter J.C."/>
            <person name="Han C."/>
            <person name="Kuske C."/>
            <person name="Schmutz J."/>
            <person name="Larimer F."/>
            <person name="Land M."/>
            <person name="Hauser L."/>
            <person name="Kyrpides N."/>
            <person name="Kim E.A."/>
            <person name="Richardson P."/>
        </authorList>
    </citation>
    <scope>NUCLEOTIDE SEQUENCE [LARGE SCALE GENOMIC DNA]</scope>
    <source>
        <strain evidence="10">ATCC 700394 / DSM 18823 / ISDg</strain>
    </source>
</reference>
<dbReference type="PANTHER" id="PTHR43280">
    <property type="entry name" value="ARAC-FAMILY TRANSCRIPTIONAL REGULATOR"/>
    <property type="match status" value="1"/>
</dbReference>
<evidence type="ECO:0000256" key="2">
    <source>
        <dbReference type="ARBA" id="ARBA00023015"/>
    </source>
</evidence>
<dbReference type="RefSeq" id="WP_012198556.1">
    <property type="nucleotide sequence ID" value="NC_010001.1"/>
</dbReference>
<dbReference type="eggNOG" id="COG4753">
    <property type="taxonomic scope" value="Bacteria"/>
</dbReference>
<dbReference type="eggNOG" id="COG2207">
    <property type="taxonomic scope" value="Bacteria"/>
</dbReference>
<name>A9KI78_LACP7</name>
<keyword evidence="2" id="KW-0805">Transcription regulation</keyword>
<comment type="function">
    <text evidence="5">May play the central regulatory role in sporulation. It may be an element of the effector pathway responsible for the activation of sporulation genes in response to nutritional stress. Spo0A may act in concert with spo0H (a sigma factor) to control the expression of some genes that are critical to the sporulation process.</text>
</comment>
<accession>A9KI78</accession>
<dbReference type="Proteomes" id="UP000000370">
    <property type="component" value="Chromosome"/>
</dbReference>
<dbReference type="SMART" id="SM00448">
    <property type="entry name" value="REC"/>
    <property type="match status" value="1"/>
</dbReference>
<keyword evidence="6" id="KW-0597">Phosphoprotein</keyword>
<keyword evidence="3" id="KW-0238">DNA-binding</keyword>
<dbReference type="SUPFAM" id="SSF52172">
    <property type="entry name" value="CheY-like"/>
    <property type="match status" value="1"/>
</dbReference>
<dbReference type="Pfam" id="PF12833">
    <property type="entry name" value="HTH_18"/>
    <property type="match status" value="1"/>
</dbReference>